<name>F2TNU6_AJEDA</name>
<dbReference type="GO" id="GO:0016787">
    <property type="term" value="F:hydrolase activity"/>
    <property type="evidence" value="ECO:0007669"/>
    <property type="project" value="UniProtKB-KW"/>
</dbReference>
<protein>
    <submittedName>
        <fullName evidence="1">Alpha/beta hydrolase fold containing protein</fullName>
    </submittedName>
</protein>
<reference evidence="1" key="1">
    <citation type="submission" date="2010-03" db="EMBL/GenBank/DDBJ databases">
        <title>Annotation of Blastomyces dermatitidis strain ATCC 18188.</title>
        <authorList>
            <consortium name="The Broad Institute Genome Sequencing Platform"/>
            <consortium name="Broad Institute Genome Sequencing Center for Infectious Disease."/>
            <person name="Cuomo C."/>
            <person name="Klein B."/>
            <person name="Sullivan T."/>
            <person name="Heitman J."/>
            <person name="Young S."/>
            <person name="Zeng Q."/>
            <person name="Gargeya S."/>
            <person name="Alvarado L."/>
            <person name="Berlin A.M."/>
            <person name="Chapman S.B."/>
            <person name="Chen Z."/>
            <person name="Freedman E."/>
            <person name="Gellesch M."/>
            <person name="Goldberg J."/>
            <person name="Griggs A."/>
            <person name="Gujja S."/>
            <person name="Heilman E."/>
            <person name="Heiman D."/>
            <person name="Howarth C."/>
            <person name="Mehta T."/>
            <person name="Neiman D."/>
            <person name="Pearson M."/>
            <person name="Roberts A."/>
            <person name="Saif S."/>
            <person name="Shea T."/>
            <person name="Shenoy N."/>
            <person name="Sisk P."/>
            <person name="Stolte C."/>
            <person name="Sykes S."/>
            <person name="White J."/>
            <person name="Yandava C."/>
            <person name="Haas B."/>
            <person name="Nusbaum C."/>
            <person name="Birren B."/>
        </authorList>
    </citation>
    <scope>NUCLEOTIDE SEQUENCE [LARGE SCALE GENOMIC DNA]</scope>
    <source>
        <strain evidence="1">ATCC 18188</strain>
    </source>
</reference>
<evidence type="ECO:0000313" key="1">
    <source>
        <dbReference type="EMBL" id="EGE84909.2"/>
    </source>
</evidence>
<dbReference type="HOGENOM" id="CLU_1098260_0_0_1"/>
<proteinExistence type="predicted"/>
<dbReference type="AlphaFoldDB" id="F2TNU6"/>
<keyword evidence="1" id="KW-0378">Hydrolase</keyword>
<dbReference type="Proteomes" id="UP000007802">
    <property type="component" value="Unassembled WGS sequence"/>
</dbReference>
<dbReference type="OrthoDB" id="294702at2759"/>
<gene>
    <name evidence="1" type="ORF">BDDG_07854</name>
</gene>
<dbReference type="EMBL" id="GG749479">
    <property type="protein sequence ID" value="EGE84909.2"/>
    <property type="molecule type" value="Genomic_DNA"/>
</dbReference>
<accession>F2TNU6</accession>
<sequence>MSPISDLAAYLLRPSVDSTSNYNTLTLPDARKLGYAQYGSLTWRPILYQHGLPGSRIEAAVFDELGEKYAVRIIAIDSLVVVGVHPTQIEHFSIIQKTWNALQSISGWMRYQEVGHTPLLAQWPYPAKNSMVFHHEPAAQLDLSGEKCLQLTQQLVAKAEATAHETQEDYAQGFDGVTQDDRLVASDFGFRIEDICLDLPVQLWHGKYDRAHGTLDQIQTYIVYYQTEIASQSSLVV</sequence>
<organism evidence="1">
    <name type="scientific">Ajellomyces dermatitidis (strain ATCC 18188 / CBS 674.68)</name>
    <name type="common">Blastomyces dermatitidis</name>
    <dbReference type="NCBI Taxonomy" id="653446"/>
    <lineage>
        <taxon>Eukaryota</taxon>
        <taxon>Fungi</taxon>
        <taxon>Dikarya</taxon>
        <taxon>Ascomycota</taxon>
        <taxon>Pezizomycotina</taxon>
        <taxon>Eurotiomycetes</taxon>
        <taxon>Eurotiomycetidae</taxon>
        <taxon>Onygenales</taxon>
        <taxon>Ajellomycetaceae</taxon>
        <taxon>Blastomyces</taxon>
    </lineage>
</organism>